<dbReference type="InterPro" id="IPR036770">
    <property type="entry name" value="Ankyrin_rpt-contain_sf"/>
</dbReference>
<organism evidence="2 3">
    <name type="scientific">Tilletia horrida</name>
    <dbReference type="NCBI Taxonomy" id="155126"/>
    <lineage>
        <taxon>Eukaryota</taxon>
        <taxon>Fungi</taxon>
        <taxon>Dikarya</taxon>
        <taxon>Basidiomycota</taxon>
        <taxon>Ustilaginomycotina</taxon>
        <taxon>Exobasidiomycetes</taxon>
        <taxon>Tilletiales</taxon>
        <taxon>Tilletiaceae</taxon>
        <taxon>Tilletia</taxon>
    </lineage>
</organism>
<reference evidence="2" key="1">
    <citation type="journal article" date="2023" name="PhytoFront">
        <title>Draft Genome Resources of Seven Strains of Tilletia horrida, Causal Agent of Kernel Smut of Rice.</title>
        <authorList>
            <person name="Khanal S."/>
            <person name="Antony Babu S."/>
            <person name="Zhou X.G."/>
        </authorList>
    </citation>
    <scope>NUCLEOTIDE SEQUENCE</scope>
    <source>
        <strain evidence="2">TX3</strain>
    </source>
</reference>
<dbReference type="Pfam" id="PF13637">
    <property type="entry name" value="Ank_4"/>
    <property type="match status" value="1"/>
</dbReference>
<feature type="region of interest" description="Disordered" evidence="1">
    <location>
        <begin position="100"/>
        <end position="159"/>
    </location>
</feature>
<comment type="caution">
    <text evidence="2">The sequence shown here is derived from an EMBL/GenBank/DDBJ whole genome shotgun (WGS) entry which is preliminary data.</text>
</comment>
<name>A0AAN6G421_9BASI</name>
<evidence type="ECO:0000313" key="2">
    <source>
        <dbReference type="EMBL" id="KAK0519986.1"/>
    </source>
</evidence>
<dbReference type="AlphaFoldDB" id="A0AAN6G421"/>
<dbReference type="EMBL" id="JAPDMQ010000869">
    <property type="protein sequence ID" value="KAK0519986.1"/>
    <property type="molecule type" value="Genomic_DNA"/>
</dbReference>
<feature type="region of interest" description="Disordered" evidence="1">
    <location>
        <begin position="224"/>
        <end position="243"/>
    </location>
</feature>
<protein>
    <recommendedName>
        <fullName evidence="4">Ankyrin</fullName>
    </recommendedName>
</protein>
<keyword evidence="3" id="KW-1185">Reference proteome</keyword>
<evidence type="ECO:0008006" key="4">
    <source>
        <dbReference type="Google" id="ProtNLM"/>
    </source>
</evidence>
<evidence type="ECO:0000313" key="3">
    <source>
        <dbReference type="Proteomes" id="UP001176521"/>
    </source>
</evidence>
<gene>
    <name evidence="2" type="ORF">OC842_007256</name>
</gene>
<feature type="compositionally biased region" description="Low complexity" evidence="1">
    <location>
        <begin position="30"/>
        <end position="40"/>
    </location>
</feature>
<dbReference type="InterPro" id="IPR002110">
    <property type="entry name" value="Ankyrin_rpt"/>
</dbReference>
<evidence type="ECO:0000256" key="1">
    <source>
        <dbReference type="SAM" id="MobiDB-lite"/>
    </source>
</evidence>
<dbReference type="SUPFAM" id="SSF48403">
    <property type="entry name" value="Ankyrin repeat"/>
    <property type="match status" value="1"/>
</dbReference>
<sequence length="243" mass="25111">MTPVAAPSTDAAGHPPARQDDAQGQGQGQDGAAPATAADQRPGLTPETLDFASRMFDLARAGDLKLIHYLAAGLPPNLTNQRGDSLLMLAAYHGHEDLVKAMLGNPPPSSAATSRTTSASTPSDADADADGRAPSEQQQQESVEHAIPTLPPNRQPDVNQLNAKGQSILAGTVFKTYPAVAAMLVQAGADPLAGEPSAEDTAKMFNKWEDGPLDTGYRALFENAPGRGKGGLPVKEGMAPVSS</sequence>
<dbReference type="Gene3D" id="1.25.40.20">
    <property type="entry name" value="Ankyrin repeat-containing domain"/>
    <property type="match status" value="1"/>
</dbReference>
<dbReference type="SMART" id="SM00248">
    <property type="entry name" value="ANK"/>
    <property type="match status" value="2"/>
</dbReference>
<feature type="compositionally biased region" description="Low complexity" evidence="1">
    <location>
        <begin position="110"/>
        <end position="124"/>
    </location>
</feature>
<feature type="region of interest" description="Disordered" evidence="1">
    <location>
        <begin position="1"/>
        <end position="48"/>
    </location>
</feature>
<accession>A0AAN6G421</accession>
<dbReference type="Proteomes" id="UP001176521">
    <property type="component" value="Unassembled WGS sequence"/>
</dbReference>
<proteinExistence type="predicted"/>